<dbReference type="Pfam" id="PF20431">
    <property type="entry name" value="E_motif"/>
    <property type="match status" value="1"/>
</dbReference>
<dbReference type="InterPro" id="IPR002885">
    <property type="entry name" value="PPR_rpt"/>
</dbReference>
<dbReference type="PROSITE" id="PS51375">
    <property type="entry name" value="PPR"/>
    <property type="match status" value="1"/>
</dbReference>
<name>W9SCL8_9ROSA</name>
<dbReference type="eggNOG" id="KOG4197">
    <property type="taxonomic scope" value="Eukaryota"/>
</dbReference>
<dbReference type="GO" id="GO:0003723">
    <property type="term" value="F:RNA binding"/>
    <property type="evidence" value="ECO:0007669"/>
    <property type="project" value="InterPro"/>
</dbReference>
<evidence type="ECO:0000256" key="1">
    <source>
        <dbReference type="ARBA" id="ARBA00022737"/>
    </source>
</evidence>
<evidence type="ECO:0000256" key="2">
    <source>
        <dbReference type="PROSITE-ProRule" id="PRU00708"/>
    </source>
</evidence>
<dbReference type="Proteomes" id="UP000030645">
    <property type="component" value="Unassembled WGS sequence"/>
</dbReference>
<dbReference type="Gene3D" id="1.25.40.10">
    <property type="entry name" value="Tetratricopeptide repeat domain"/>
    <property type="match status" value="3"/>
</dbReference>
<dbReference type="OrthoDB" id="1868351at2759"/>
<accession>W9SCL8</accession>
<dbReference type="EMBL" id="KE346358">
    <property type="protein sequence ID" value="EXC35313.1"/>
    <property type="molecule type" value="Genomic_DNA"/>
</dbReference>
<dbReference type="PANTHER" id="PTHR47926:SF365">
    <property type="entry name" value="DYW DOMAIN-CONTAINING PROTEIN"/>
    <property type="match status" value="1"/>
</dbReference>
<evidence type="ECO:0000313" key="3">
    <source>
        <dbReference type="EMBL" id="EXC35313.1"/>
    </source>
</evidence>
<dbReference type="InterPro" id="IPR011990">
    <property type="entry name" value="TPR-like_helical_dom_sf"/>
</dbReference>
<evidence type="ECO:0008006" key="5">
    <source>
        <dbReference type="Google" id="ProtNLM"/>
    </source>
</evidence>
<dbReference type="Pfam" id="PF13041">
    <property type="entry name" value="PPR_2"/>
    <property type="match status" value="1"/>
</dbReference>
<dbReference type="FunFam" id="1.25.40.10:FF:001237">
    <property type="entry name" value="Pentatricopeptide repeat-containing protein"/>
    <property type="match status" value="1"/>
</dbReference>
<organism evidence="3 4">
    <name type="scientific">Morus notabilis</name>
    <dbReference type="NCBI Taxonomy" id="981085"/>
    <lineage>
        <taxon>Eukaryota</taxon>
        <taxon>Viridiplantae</taxon>
        <taxon>Streptophyta</taxon>
        <taxon>Embryophyta</taxon>
        <taxon>Tracheophyta</taxon>
        <taxon>Spermatophyta</taxon>
        <taxon>Magnoliopsida</taxon>
        <taxon>eudicotyledons</taxon>
        <taxon>Gunneridae</taxon>
        <taxon>Pentapetalae</taxon>
        <taxon>rosids</taxon>
        <taxon>fabids</taxon>
        <taxon>Rosales</taxon>
        <taxon>Moraceae</taxon>
        <taxon>Moreae</taxon>
        <taxon>Morus</taxon>
    </lineage>
</organism>
<dbReference type="PANTHER" id="PTHR47926">
    <property type="entry name" value="PENTATRICOPEPTIDE REPEAT-CONTAINING PROTEIN"/>
    <property type="match status" value="1"/>
</dbReference>
<dbReference type="NCBIfam" id="TIGR00756">
    <property type="entry name" value="PPR"/>
    <property type="match status" value="3"/>
</dbReference>
<evidence type="ECO:0000313" key="4">
    <source>
        <dbReference type="Proteomes" id="UP000030645"/>
    </source>
</evidence>
<dbReference type="InterPro" id="IPR046960">
    <property type="entry name" value="PPR_At4g14850-like_plant"/>
</dbReference>
<dbReference type="GO" id="GO:0009451">
    <property type="term" value="P:RNA modification"/>
    <property type="evidence" value="ECO:0007669"/>
    <property type="project" value="InterPro"/>
</dbReference>
<keyword evidence="4" id="KW-1185">Reference proteome</keyword>
<feature type="repeat" description="PPR" evidence="2">
    <location>
        <begin position="207"/>
        <end position="241"/>
    </location>
</feature>
<sequence length="577" mass="64282">MATRICFPKLLFRFKNPSFLSPHSHPPKPTFPSHPFSSSSSSSRPCPWFPLLDASQTLIQVRQVHANMLTSGIFTSFWARKFLKFYSDFGHVDYTILIFRYIDFPGAFCVNTVLRAYSVGFDSNQALIFYFESLRNGFSPNSYTFVTVLGCCAKLGSLESGEMCRGQAIKNGVDSALQIQNSLIHMYGCCGNVGLARKVLDEMSERDLVSWNSLLDVYVRVGRVDVAHRMFDKMPERNVASWNIIARGYLNGGVPGCVLKLVREMGKLGLRGDGTTVVNAITACARASRLKEGRSVHGSLIRTGLESSVFIDTALIDMYSKCHRVGVACTVFDNMVEKNLVSWNAMILGHCIHGDPLAGIRLYNEMVGIKSSKNEESDNCEILRPNEDGGGKLRPDEVTFIGVLCACARARLLPEGKDYFREMTNVFGIKPNFAHYWCMSNIFASVGLIQEAEETIRNIPENLVDVSSDSFIWADLLSSSRFQGDVSPAEDIAVSLIKIEPQKLSYYRLLLNVYASAGRWEDVARVKEMVKEKVVGRMPGCNLVDLNEIVHNLKVGNHWQEPNIALADLAQKLRSSG</sequence>
<dbReference type="Pfam" id="PF01535">
    <property type="entry name" value="PPR"/>
    <property type="match status" value="3"/>
</dbReference>
<proteinExistence type="predicted"/>
<reference evidence="4" key="1">
    <citation type="submission" date="2013-01" db="EMBL/GenBank/DDBJ databases">
        <title>Draft Genome Sequence of a Mulberry Tree, Morus notabilis C.K. Schneid.</title>
        <authorList>
            <person name="He N."/>
            <person name="Zhao S."/>
        </authorList>
    </citation>
    <scope>NUCLEOTIDE SEQUENCE</scope>
</reference>
<gene>
    <name evidence="3" type="ORF">L484_026636</name>
</gene>
<dbReference type="InterPro" id="IPR046848">
    <property type="entry name" value="E_motif"/>
</dbReference>
<protein>
    <recommendedName>
        <fullName evidence="5">Pentatricopeptide repeat-containing protein</fullName>
    </recommendedName>
</protein>
<dbReference type="AlphaFoldDB" id="W9SCL8"/>
<keyword evidence="1" id="KW-0677">Repeat</keyword>
<dbReference type="KEGG" id="mnt:21409283"/>